<proteinExistence type="predicted"/>
<dbReference type="InterPro" id="IPR021952">
    <property type="entry name" value="Flpp3-like"/>
</dbReference>
<dbReference type="PROSITE" id="PS51257">
    <property type="entry name" value="PROKAR_LIPOPROTEIN"/>
    <property type="match status" value="1"/>
</dbReference>
<accession>A0A653ADW6</accession>
<protein>
    <recommendedName>
        <fullName evidence="2">Lipoprotein</fullName>
    </recommendedName>
</protein>
<dbReference type="EMBL" id="UPXX01000031">
    <property type="protein sequence ID" value="VBB46207.1"/>
    <property type="molecule type" value="Genomic_DNA"/>
</dbReference>
<evidence type="ECO:0000313" key="1">
    <source>
        <dbReference type="EMBL" id="VBB46207.1"/>
    </source>
</evidence>
<evidence type="ECO:0008006" key="2">
    <source>
        <dbReference type="Google" id="ProtNLM"/>
    </source>
</evidence>
<name>A0A653ADW6_UNCDX</name>
<sequence length="134" mass="14128">MTKIKCIAAAALLHLILGGCGPLIVFGTGAAAGVGGYRYYQGSLITVYDAPFERTWEAGLKAVQVLGSTVKDARHDLTSGTVSAEQADGTPVTLKTKYVSAEQTEVAIRVGFWGDEEAGAVIARRIRETLEGQV</sequence>
<organism evidence="1">
    <name type="scientific">Uncultured Desulfatiglans sp</name>
    <dbReference type="NCBI Taxonomy" id="1748965"/>
    <lineage>
        <taxon>Bacteria</taxon>
        <taxon>Pseudomonadati</taxon>
        <taxon>Thermodesulfobacteriota</taxon>
        <taxon>Desulfobacteria</taxon>
        <taxon>Desulfatiglandales</taxon>
        <taxon>Desulfatiglandaceae</taxon>
        <taxon>Desulfatiglans</taxon>
        <taxon>environmental samples</taxon>
    </lineage>
</organism>
<reference evidence="1" key="1">
    <citation type="submission" date="2018-07" db="EMBL/GenBank/DDBJ databases">
        <authorList>
            <consortium name="Genoscope - CEA"/>
            <person name="William W."/>
        </authorList>
    </citation>
    <scope>NUCLEOTIDE SEQUENCE</scope>
    <source>
        <strain evidence="1">IK1</strain>
    </source>
</reference>
<gene>
    <name evidence="1" type="ORF">TRIP_B40125</name>
</gene>
<dbReference type="Pfam" id="PF12092">
    <property type="entry name" value="DUF3568"/>
    <property type="match status" value="1"/>
</dbReference>
<dbReference type="AlphaFoldDB" id="A0A653ADW6"/>